<dbReference type="InterPro" id="IPR001279">
    <property type="entry name" value="Metallo-B-lactamas"/>
</dbReference>
<evidence type="ECO:0000313" key="2">
    <source>
        <dbReference type="EMBL" id="SDG38831.1"/>
    </source>
</evidence>
<accession>A0A1G7TUJ0</accession>
<dbReference type="OrthoDB" id="9788263at2"/>
<dbReference type="Gene3D" id="3.60.15.10">
    <property type="entry name" value="Ribonuclease Z/Hydroxyacylglutathione hydrolase-like"/>
    <property type="match status" value="1"/>
</dbReference>
<dbReference type="InterPro" id="IPR050662">
    <property type="entry name" value="Sec-metab_biosynth-thioest"/>
</dbReference>
<keyword evidence="3" id="KW-1185">Reference proteome</keyword>
<dbReference type="SUPFAM" id="SSF56281">
    <property type="entry name" value="Metallo-hydrolase/oxidoreductase"/>
    <property type="match status" value="1"/>
</dbReference>
<evidence type="ECO:0000259" key="1">
    <source>
        <dbReference type="SMART" id="SM00849"/>
    </source>
</evidence>
<sequence>MPASTPAPAYSTSFDPQTGVAVPVSPGIVRVTAPNVGAYTFTGTNTYIVGERAVAVIDPGPDDEAHLTALTHAIAGRRVEAVVLTHTHRDHCGLARKLMATTGAPLWSNGPHRLSRPLKPFEFNPFGRAGDFRLMPDRVIVDGERLEFDGIGLEVVATPGHCANHLAFAIAGRPELIVGDHVMGWNSTLIATPDGDLRDYFASLDRVIGLEQSLYLPGHGGAIADGREHARALKAHRSMRNGQLLAVLEGGPKSLRQAALAVYPGLKGRLLLAAGRTLLAHAEYLERQGRVVVRRTLLGIRLSLV</sequence>
<dbReference type="CDD" id="cd16278">
    <property type="entry name" value="metallo-hydrolase-like_MBL-fold"/>
    <property type="match status" value="1"/>
</dbReference>
<dbReference type="PANTHER" id="PTHR23131">
    <property type="entry name" value="ENDORIBONUCLEASE LACTB2"/>
    <property type="match status" value="1"/>
</dbReference>
<dbReference type="InterPro" id="IPR036388">
    <property type="entry name" value="WH-like_DNA-bd_sf"/>
</dbReference>
<proteinExistence type="predicted"/>
<dbReference type="PANTHER" id="PTHR23131:SF0">
    <property type="entry name" value="ENDORIBONUCLEASE LACTB2"/>
    <property type="match status" value="1"/>
</dbReference>
<gene>
    <name evidence="2" type="ORF">SAMN04487974_102345</name>
</gene>
<dbReference type="SMART" id="SM00849">
    <property type="entry name" value="Lactamase_B"/>
    <property type="match status" value="1"/>
</dbReference>
<dbReference type="Gene3D" id="1.10.10.10">
    <property type="entry name" value="Winged helix-like DNA-binding domain superfamily/Winged helix DNA-binding domain"/>
    <property type="match status" value="1"/>
</dbReference>
<dbReference type="Proteomes" id="UP000199495">
    <property type="component" value="Unassembled WGS sequence"/>
</dbReference>
<dbReference type="RefSeq" id="WP_090593202.1">
    <property type="nucleotide sequence ID" value="NZ_FNCS01000002.1"/>
</dbReference>
<evidence type="ECO:0000313" key="3">
    <source>
        <dbReference type="Proteomes" id="UP000199495"/>
    </source>
</evidence>
<dbReference type="AlphaFoldDB" id="A0A1G7TUJ0"/>
<reference evidence="2 3" key="1">
    <citation type="submission" date="2016-10" db="EMBL/GenBank/DDBJ databases">
        <authorList>
            <person name="de Groot N.N."/>
        </authorList>
    </citation>
    <scope>NUCLEOTIDE SEQUENCE [LARGE SCALE GENOMIC DNA]</scope>
    <source>
        <strain evidence="2 3">CGMCC 1.10267</strain>
    </source>
</reference>
<protein>
    <submittedName>
        <fullName evidence="2">Glyoxylase, beta-lactamase superfamily II</fullName>
    </submittedName>
</protein>
<feature type="domain" description="Metallo-beta-lactamase" evidence="1">
    <location>
        <begin position="43"/>
        <end position="219"/>
    </location>
</feature>
<name>A0A1G7TUJ0_9HYPH</name>
<organism evidence="2 3">
    <name type="scientific">Pelagibacterium luteolum</name>
    <dbReference type="NCBI Taxonomy" id="440168"/>
    <lineage>
        <taxon>Bacteria</taxon>
        <taxon>Pseudomonadati</taxon>
        <taxon>Pseudomonadota</taxon>
        <taxon>Alphaproteobacteria</taxon>
        <taxon>Hyphomicrobiales</taxon>
        <taxon>Devosiaceae</taxon>
        <taxon>Pelagibacterium</taxon>
    </lineage>
</organism>
<dbReference type="InterPro" id="IPR036866">
    <property type="entry name" value="RibonucZ/Hydroxyglut_hydro"/>
</dbReference>
<dbReference type="EMBL" id="FNCS01000002">
    <property type="protein sequence ID" value="SDG38831.1"/>
    <property type="molecule type" value="Genomic_DNA"/>
</dbReference>
<dbReference type="Pfam" id="PF00753">
    <property type="entry name" value="Lactamase_B"/>
    <property type="match status" value="1"/>
</dbReference>
<dbReference type="STRING" id="440168.SAMN04487974_102345"/>